<dbReference type="PANTHER" id="PTHR33240">
    <property type="entry name" value="OS08G0508500 PROTEIN"/>
    <property type="match status" value="1"/>
</dbReference>
<dbReference type="CDD" id="cd00303">
    <property type="entry name" value="retropepsin_like"/>
    <property type="match status" value="1"/>
</dbReference>
<evidence type="ECO:0000313" key="1">
    <source>
        <dbReference type="EMBL" id="KAJ8431116.1"/>
    </source>
</evidence>
<dbReference type="Proteomes" id="UP001153076">
    <property type="component" value="Unassembled WGS sequence"/>
</dbReference>
<protein>
    <submittedName>
        <fullName evidence="1">Uncharacterized protein</fullName>
    </submittedName>
</protein>
<accession>A0A9Q1Q7J1</accession>
<reference evidence="1" key="1">
    <citation type="submission" date="2022-04" db="EMBL/GenBank/DDBJ databases">
        <title>Carnegiea gigantea Genome sequencing and assembly v2.</title>
        <authorList>
            <person name="Copetti D."/>
            <person name="Sanderson M.J."/>
            <person name="Burquez A."/>
            <person name="Wojciechowski M.F."/>
        </authorList>
    </citation>
    <scope>NUCLEOTIDE SEQUENCE</scope>
    <source>
        <strain evidence="1">SGP5-SGP5p</strain>
        <tissue evidence="1">Aerial part</tissue>
    </source>
</reference>
<name>A0A9Q1Q7J1_9CARY</name>
<organism evidence="1 2">
    <name type="scientific">Carnegiea gigantea</name>
    <dbReference type="NCBI Taxonomy" id="171969"/>
    <lineage>
        <taxon>Eukaryota</taxon>
        <taxon>Viridiplantae</taxon>
        <taxon>Streptophyta</taxon>
        <taxon>Embryophyta</taxon>
        <taxon>Tracheophyta</taxon>
        <taxon>Spermatophyta</taxon>
        <taxon>Magnoliopsida</taxon>
        <taxon>eudicotyledons</taxon>
        <taxon>Gunneridae</taxon>
        <taxon>Pentapetalae</taxon>
        <taxon>Caryophyllales</taxon>
        <taxon>Cactineae</taxon>
        <taxon>Cactaceae</taxon>
        <taxon>Cactoideae</taxon>
        <taxon>Echinocereeae</taxon>
        <taxon>Carnegiea</taxon>
    </lineage>
</organism>
<dbReference type="PANTHER" id="PTHR33240:SF17">
    <property type="entry name" value="EUKARYOTIC PEPTIDE CHAIN RELEASE FACTOR GTP-BINDING SUBUNIT-LIKE"/>
    <property type="match status" value="1"/>
</dbReference>
<comment type="caution">
    <text evidence="1">The sequence shown here is derived from an EMBL/GenBank/DDBJ whole genome shotgun (WGS) entry which is preliminary data.</text>
</comment>
<dbReference type="EMBL" id="JAKOGI010000718">
    <property type="protein sequence ID" value="KAJ8431116.1"/>
    <property type="molecule type" value="Genomic_DNA"/>
</dbReference>
<proteinExistence type="predicted"/>
<keyword evidence="2" id="KW-1185">Reference proteome</keyword>
<evidence type="ECO:0000313" key="2">
    <source>
        <dbReference type="Proteomes" id="UP001153076"/>
    </source>
</evidence>
<gene>
    <name evidence="1" type="ORF">Cgig2_004707</name>
</gene>
<dbReference type="AlphaFoldDB" id="A0A9Q1Q7J1"/>
<sequence length="533" mass="58116">MIVGGYAEGITRSAQQVLNTEQGPRVTVPTMVFGRKEASRCASPHKDPLVVEMKIVSTIVRSVDIITWDCLKKLAHPGCDIVPLMHPILGFGGQELNPIGVIRLPVHFGNKLRSKNLEVDFLVIDMPTACNMILGRPTLHRGREGGGLHIGLSAVLMPLLVRSPNLSIQGVGGLVPYVLTLGGRRDKLHLLRVTALICGPLTLIHVVEVGLKIAILLKFLGRRHQYFEQILEGIGAAFLTPWPGPHQLRPSPAPALASAATPPFGFTSVQISPQLFPILLVLSDKPLQSLAFDRSPHPPGEYLSHGYLLLRASEAPGVTKSQYATKSWTSENFTVGSALKKLVDGRWVMGEEPPAAWEAAPTGRLAPKWRGCDPQMTHFPIDKGLIVWFPPSPLANGRLLPSWNEGGCLQETDLVSGIQGLQERGANKVVHCTFLACAASPLLTSARRRPPLTLEWRLSSRRLSTLPSLALHKTKMKSGWLALGRLSTLGIILKDQKAGRGEKEIVCKELQLREPIQRIPVIRFAPPPLGALH</sequence>